<feature type="compositionally biased region" description="Pro residues" evidence="6">
    <location>
        <begin position="36"/>
        <end position="47"/>
    </location>
</feature>
<evidence type="ECO:0000256" key="1">
    <source>
        <dbReference type="ARBA" id="ARBA00004170"/>
    </source>
</evidence>
<dbReference type="InterPro" id="IPR006629">
    <property type="entry name" value="LITAF"/>
</dbReference>
<keyword evidence="3" id="KW-0479">Metal-binding</keyword>
<dbReference type="PANTHER" id="PTHR23292:SF6">
    <property type="entry name" value="FI16602P1-RELATED"/>
    <property type="match status" value="1"/>
</dbReference>
<dbReference type="PROSITE" id="PS51837">
    <property type="entry name" value="LITAF"/>
    <property type="match status" value="1"/>
</dbReference>
<evidence type="ECO:0000256" key="6">
    <source>
        <dbReference type="SAM" id="MobiDB-lite"/>
    </source>
</evidence>
<accession>A0A6A6JY63</accession>
<dbReference type="EMBL" id="ML986484">
    <property type="protein sequence ID" value="KAF2281542.1"/>
    <property type="molecule type" value="Genomic_DNA"/>
</dbReference>
<evidence type="ECO:0000259" key="7">
    <source>
        <dbReference type="PROSITE" id="PS51837"/>
    </source>
</evidence>
<dbReference type="RefSeq" id="XP_033659079.1">
    <property type="nucleotide sequence ID" value="XM_033794713.1"/>
</dbReference>
<evidence type="ECO:0000313" key="8">
    <source>
        <dbReference type="EMBL" id="KAF2281542.1"/>
    </source>
</evidence>
<reference evidence="8" key="1">
    <citation type="journal article" date="2020" name="Stud. Mycol.">
        <title>101 Dothideomycetes genomes: a test case for predicting lifestyles and emergence of pathogens.</title>
        <authorList>
            <person name="Haridas S."/>
            <person name="Albert R."/>
            <person name="Binder M."/>
            <person name="Bloem J."/>
            <person name="Labutti K."/>
            <person name="Salamov A."/>
            <person name="Andreopoulos B."/>
            <person name="Baker S."/>
            <person name="Barry K."/>
            <person name="Bills G."/>
            <person name="Bluhm B."/>
            <person name="Cannon C."/>
            <person name="Castanera R."/>
            <person name="Culley D."/>
            <person name="Daum C."/>
            <person name="Ezra D."/>
            <person name="Gonzalez J."/>
            <person name="Henrissat B."/>
            <person name="Kuo A."/>
            <person name="Liang C."/>
            <person name="Lipzen A."/>
            <person name="Lutzoni F."/>
            <person name="Magnuson J."/>
            <person name="Mondo S."/>
            <person name="Nolan M."/>
            <person name="Ohm R."/>
            <person name="Pangilinan J."/>
            <person name="Park H.-J."/>
            <person name="Ramirez L."/>
            <person name="Alfaro M."/>
            <person name="Sun H."/>
            <person name="Tritt A."/>
            <person name="Yoshinaga Y."/>
            <person name="Zwiers L.-H."/>
            <person name="Turgeon B."/>
            <person name="Goodwin S."/>
            <person name="Spatafora J."/>
            <person name="Crous P."/>
            <person name="Grigoriev I."/>
        </authorList>
    </citation>
    <scope>NUCLEOTIDE SEQUENCE</scope>
    <source>
        <strain evidence="8">CBS 379.55</strain>
    </source>
</reference>
<gene>
    <name evidence="8" type="ORF">EI97DRAFT_32459</name>
</gene>
<evidence type="ECO:0000256" key="5">
    <source>
        <dbReference type="ARBA" id="ARBA00023136"/>
    </source>
</evidence>
<evidence type="ECO:0000256" key="2">
    <source>
        <dbReference type="ARBA" id="ARBA00005975"/>
    </source>
</evidence>
<dbReference type="PANTHER" id="PTHR23292">
    <property type="entry name" value="LIPOPOLYSACCHARIDE-INDUCED TUMOR NECROSIS FACTOR-ALPHA FACTOR"/>
    <property type="match status" value="1"/>
</dbReference>
<dbReference type="AlphaFoldDB" id="A0A6A6JY63"/>
<evidence type="ECO:0000256" key="3">
    <source>
        <dbReference type="ARBA" id="ARBA00022723"/>
    </source>
</evidence>
<dbReference type="Proteomes" id="UP000800097">
    <property type="component" value="Unassembled WGS sequence"/>
</dbReference>
<comment type="subcellular location">
    <subcellularLocation>
        <location evidence="1">Membrane</location>
        <topology evidence="1">Peripheral membrane protein</topology>
    </subcellularLocation>
</comment>
<keyword evidence="4" id="KW-0862">Zinc</keyword>
<protein>
    <recommendedName>
        <fullName evidence="7">LITAF domain-containing protein</fullName>
    </recommendedName>
</protein>
<keyword evidence="9" id="KW-1185">Reference proteome</keyword>
<feature type="domain" description="LITAF" evidence="7">
    <location>
        <begin position="55"/>
        <end position="136"/>
    </location>
</feature>
<evidence type="ECO:0000256" key="4">
    <source>
        <dbReference type="ARBA" id="ARBA00022833"/>
    </source>
</evidence>
<organism evidence="8 9">
    <name type="scientific">Westerdykella ornata</name>
    <dbReference type="NCBI Taxonomy" id="318751"/>
    <lineage>
        <taxon>Eukaryota</taxon>
        <taxon>Fungi</taxon>
        <taxon>Dikarya</taxon>
        <taxon>Ascomycota</taxon>
        <taxon>Pezizomycotina</taxon>
        <taxon>Dothideomycetes</taxon>
        <taxon>Pleosporomycetidae</taxon>
        <taxon>Pleosporales</taxon>
        <taxon>Sporormiaceae</taxon>
        <taxon>Westerdykella</taxon>
    </lineage>
</organism>
<dbReference type="GeneID" id="54547888"/>
<proteinExistence type="inferred from homology"/>
<evidence type="ECO:0000313" key="9">
    <source>
        <dbReference type="Proteomes" id="UP000800097"/>
    </source>
</evidence>
<dbReference type="Pfam" id="PF10601">
    <property type="entry name" value="zf-LITAF-like"/>
    <property type="match status" value="1"/>
</dbReference>
<dbReference type="SMART" id="SM00714">
    <property type="entry name" value="LITAF"/>
    <property type="match status" value="1"/>
</dbReference>
<comment type="similarity">
    <text evidence="2">Belongs to the CDIP1/LITAF family.</text>
</comment>
<dbReference type="GO" id="GO:0016020">
    <property type="term" value="C:membrane"/>
    <property type="evidence" value="ECO:0007669"/>
    <property type="project" value="UniProtKB-SubCell"/>
</dbReference>
<dbReference type="InterPro" id="IPR037519">
    <property type="entry name" value="LITAF_fam"/>
</dbReference>
<dbReference type="OrthoDB" id="5599753at2759"/>
<feature type="compositionally biased region" description="Pro residues" evidence="6">
    <location>
        <begin position="8"/>
        <end position="25"/>
    </location>
</feature>
<dbReference type="GO" id="GO:0008270">
    <property type="term" value="F:zinc ion binding"/>
    <property type="evidence" value="ECO:0007669"/>
    <property type="project" value="TreeGrafter"/>
</dbReference>
<name>A0A6A6JY63_WESOR</name>
<sequence>MEKSSAPAPAPAPATPSHPQAPPPIYEQQSTKMASPPQPIPMHPGPLGPQSAYHQAFQTATPLMALNRGPAPADCPACGCRSMTTVQFETGNTTHVWALALCIFTCLGCIPYCMNSLKDVEHRCGNCGVLLATWHRGGGTEVHCHV</sequence>
<feature type="region of interest" description="Disordered" evidence="6">
    <location>
        <begin position="1"/>
        <end position="52"/>
    </location>
</feature>
<keyword evidence="5" id="KW-0472">Membrane</keyword>